<keyword evidence="9" id="KW-1185">Reference proteome</keyword>
<keyword evidence="3" id="KW-0548">Nucleotidyltransferase</keyword>
<sequence length="428" mass="44898">MTRIATPDAPHVLAIVQAGGRGSRMDVLTRERAKPALPYAGSYRLVDLAISAAAGSGIGDVWVTVQYMASTLDDHLQHGRPWDLDRVRGGYRRMVPETGRTGVPAFSESNTEDLLAIRDDIEEQAPDLVITLSADQVLVCDLAAVVAGHVDAGAECTILSLSTTAEAAQHKAVLEVDGQTVTGIAEKPEDPGSEPTISAEVAVFDWPALREVLDAVRAERSTCGSEGAGQGEDGAQEVSDEGPGDLPEEVLPRLIERGRTRHHPIDGYWRDMGRPDSYLQGHRDLLHSPEQVFGTGHLVVRGSHRDLPPAVVTATGEVSGSMLSPGCRVAGTVERSVLSPGVVVEKGAHVVDSVVFEDVHVAAGARIASSIIDAEVQVGAGASVGQQGPAELSDEDVTLIGRQAVVLPGAELPAGSRLDPGGRAGEPR</sequence>
<dbReference type="PANTHER" id="PTHR43523:SF2">
    <property type="entry name" value="GLUCOSE-1-PHOSPHATE ADENYLYLTRANSFERASE"/>
    <property type="match status" value="1"/>
</dbReference>
<feature type="region of interest" description="Disordered" evidence="5">
    <location>
        <begin position="220"/>
        <end position="248"/>
    </location>
</feature>
<dbReference type="InterPro" id="IPR011831">
    <property type="entry name" value="ADP-Glc_PPase"/>
</dbReference>
<organism evidence="8 9">
    <name type="scientific">Kytococcus sedentarius (strain ATCC 14392 / DSM 20547 / JCM 11482 / CCUG 33030 / NBRC 15357 / NCTC 11040 / CCM 314 / 541)</name>
    <name type="common">Micrococcus sedentarius</name>
    <dbReference type="NCBI Taxonomy" id="478801"/>
    <lineage>
        <taxon>Bacteria</taxon>
        <taxon>Bacillati</taxon>
        <taxon>Actinomycetota</taxon>
        <taxon>Actinomycetes</taxon>
        <taxon>Micrococcales</taxon>
        <taxon>Kytococcaceae</taxon>
        <taxon>Kytococcus</taxon>
    </lineage>
</organism>
<dbReference type="InterPro" id="IPR029044">
    <property type="entry name" value="Nucleotide-diphossugar_trans"/>
</dbReference>
<accession>C7NHZ4</accession>
<dbReference type="CDD" id="cd04651">
    <property type="entry name" value="LbH_G1P_AT_C"/>
    <property type="match status" value="1"/>
</dbReference>
<feature type="domain" description="Glucose-1-phosphate adenylyltransferase/Bifunctional protein GlmU-like C-terminal hexapeptide" evidence="7">
    <location>
        <begin position="314"/>
        <end position="388"/>
    </location>
</feature>
<keyword evidence="2" id="KW-0808">Transferase</keyword>
<dbReference type="KEGG" id="kse:Ksed_14760"/>
<proteinExistence type="inferred from homology"/>
<dbReference type="PANTHER" id="PTHR43523">
    <property type="entry name" value="GLUCOSE-1-PHOSPHATE ADENYLYLTRANSFERASE-RELATED"/>
    <property type="match status" value="1"/>
</dbReference>
<name>C7NHZ4_KYTSD</name>
<feature type="domain" description="Nucleotidyl transferase" evidence="6">
    <location>
        <begin position="14"/>
        <end position="286"/>
    </location>
</feature>
<gene>
    <name evidence="8" type="ordered locus">Ksed_14760</name>
</gene>
<reference evidence="8 9" key="1">
    <citation type="journal article" date="2009" name="Stand. Genomic Sci.">
        <title>Complete genome sequence of Kytococcus sedentarius type strain (541).</title>
        <authorList>
            <person name="Sims D."/>
            <person name="Brettin T."/>
            <person name="Detter J.C."/>
            <person name="Han C."/>
            <person name="Lapidus A."/>
            <person name="Copeland A."/>
            <person name="Glavina Del Rio T."/>
            <person name="Nolan M."/>
            <person name="Chen F."/>
            <person name="Lucas S."/>
            <person name="Tice H."/>
            <person name="Cheng J.F."/>
            <person name="Bruce D."/>
            <person name="Goodwin L."/>
            <person name="Pitluck S."/>
            <person name="Ovchinnikova G."/>
            <person name="Pati A."/>
            <person name="Ivanova N."/>
            <person name="Mavrommatis K."/>
            <person name="Chen A."/>
            <person name="Palaniappan K."/>
            <person name="D'haeseleer P."/>
            <person name="Chain P."/>
            <person name="Bristow J."/>
            <person name="Eisen J.A."/>
            <person name="Markowitz V."/>
            <person name="Hugenholtz P."/>
            <person name="Schneider S."/>
            <person name="Goker M."/>
            <person name="Pukall R."/>
            <person name="Kyrpides N.C."/>
            <person name="Klenk H.P."/>
        </authorList>
    </citation>
    <scope>NUCLEOTIDE SEQUENCE [LARGE SCALE GENOMIC DNA]</scope>
    <source>
        <strain evidence="9">ATCC 14392 / DSM 20547 / JCM 11482 / CCUG 33030 / NBRC 15357 / NCTC 11040 / CCM 314 / 541</strain>
    </source>
</reference>
<evidence type="ECO:0000256" key="2">
    <source>
        <dbReference type="ARBA" id="ARBA00022679"/>
    </source>
</evidence>
<dbReference type="SUPFAM" id="SSF51161">
    <property type="entry name" value="Trimeric LpxA-like enzymes"/>
    <property type="match status" value="1"/>
</dbReference>
<dbReference type="RefSeq" id="WP_015779446.1">
    <property type="nucleotide sequence ID" value="NC_013169.1"/>
</dbReference>
<dbReference type="InterPro" id="IPR011004">
    <property type="entry name" value="Trimer_LpxA-like_sf"/>
</dbReference>
<evidence type="ECO:0000259" key="7">
    <source>
        <dbReference type="Pfam" id="PF24894"/>
    </source>
</evidence>
<feature type="compositionally biased region" description="Acidic residues" evidence="5">
    <location>
        <begin position="234"/>
        <end position="248"/>
    </location>
</feature>
<dbReference type="AlphaFoldDB" id="C7NHZ4"/>
<evidence type="ECO:0000259" key="6">
    <source>
        <dbReference type="Pfam" id="PF00483"/>
    </source>
</evidence>
<dbReference type="Gene3D" id="2.160.10.10">
    <property type="entry name" value="Hexapeptide repeat proteins"/>
    <property type="match status" value="1"/>
</dbReference>
<evidence type="ECO:0000256" key="4">
    <source>
        <dbReference type="ARBA" id="ARBA00023056"/>
    </source>
</evidence>
<evidence type="ECO:0000313" key="8">
    <source>
        <dbReference type="EMBL" id="ACV06501.1"/>
    </source>
</evidence>
<dbReference type="STRING" id="478801.Ksed_14760"/>
<dbReference type="Proteomes" id="UP000006666">
    <property type="component" value="Chromosome"/>
</dbReference>
<evidence type="ECO:0000256" key="3">
    <source>
        <dbReference type="ARBA" id="ARBA00022695"/>
    </source>
</evidence>
<dbReference type="GO" id="GO:0005978">
    <property type="term" value="P:glycogen biosynthetic process"/>
    <property type="evidence" value="ECO:0007669"/>
    <property type="project" value="UniProtKB-KW"/>
</dbReference>
<protein>
    <submittedName>
        <fullName evidence="8">ADP-glucose pyrophosphorylase</fullName>
    </submittedName>
</protein>
<dbReference type="Gene3D" id="3.90.550.10">
    <property type="entry name" value="Spore Coat Polysaccharide Biosynthesis Protein SpsA, Chain A"/>
    <property type="match status" value="1"/>
</dbReference>
<dbReference type="EMBL" id="CP001686">
    <property type="protein sequence ID" value="ACV06501.1"/>
    <property type="molecule type" value="Genomic_DNA"/>
</dbReference>
<evidence type="ECO:0000256" key="1">
    <source>
        <dbReference type="ARBA" id="ARBA00010443"/>
    </source>
</evidence>
<dbReference type="Pfam" id="PF24894">
    <property type="entry name" value="Hexapep_GlmU"/>
    <property type="match status" value="1"/>
</dbReference>
<dbReference type="HOGENOM" id="CLU_029499_14_1_11"/>
<dbReference type="GO" id="GO:0008878">
    <property type="term" value="F:glucose-1-phosphate adenylyltransferase activity"/>
    <property type="evidence" value="ECO:0007669"/>
    <property type="project" value="InterPro"/>
</dbReference>
<dbReference type="Pfam" id="PF00483">
    <property type="entry name" value="NTP_transferase"/>
    <property type="match status" value="1"/>
</dbReference>
<keyword evidence="4" id="KW-0320">Glycogen biosynthesis</keyword>
<evidence type="ECO:0000256" key="5">
    <source>
        <dbReference type="SAM" id="MobiDB-lite"/>
    </source>
</evidence>
<dbReference type="eggNOG" id="COG0448">
    <property type="taxonomic scope" value="Bacteria"/>
</dbReference>
<dbReference type="InterPro" id="IPR056818">
    <property type="entry name" value="GlmU/GlgC-like_hexapep"/>
</dbReference>
<dbReference type="InterPro" id="IPR005835">
    <property type="entry name" value="NTP_transferase_dom"/>
</dbReference>
<comment type="similarity">
    <text evidence="1">Belongs to the bacterial/plant glucose-1-phosphate adenylyltransferase family.</text>
</comment>
<evidence type="ECO:0000313" key="9">
    <source>
        <dbReference type="Proteomes" id="UP000006666"/>
    </source>
</evidence>
<dbReference type="SUPFAM" id="SSF53448">
    <property type="entry name" value="Nucleotide-diphospho-sugar transferases"/>
    <property type="match status" value="1"/>
</dbReference>